<dbReference type="Proteomes" id="UP000198287">
    <property type="component" value="Unassembled WGS sequence"/>
</dbReference>
<protein>
    <submittedName>
        <fullName evidence="5">Alpha-(1,6)-fucosyltransferase</fullName>
    </submittedName>
</protein>
<dbReference type="PANTHER" id="PTHR13132">
    <property type="entry name" value="ALPHA- 1,6 -FUCOSYLTRANSFERASE"/>
    <property type="match status" value="1"/>
</dbReference>
<accession>A0A226EH35</accession>
<dbReference type="GO" id="GO:0046921">
    <property type="term" value="F:alpha-(1-&gt;6)-fucosyltransferase activity"/>
    <property type="evidence" value="ECO:0007669"/>
    <property type="project" value="TreeGrafter"/>
</dbReference>
<evidence type="ECO:0000256" key="2">
    <source>
        <dbReference type="ARBA" id="ARBA00022679"/>
    </source>
</evidence>
<evidence type="ECO:0000259" key="4">
    <source>
        <dbReference type="PROSITE" id="PS51659"/>
    </source>
</evidence>
<comment type="caution">
    <text evidence="5">The sequence shown here is derived from an EMBL/GenBank/DDBJ whole genome shotgun (WGS) entry which is preliminary data.</text>
</comment>
<comment type="similarity">
    <text evidence="3">Belongs to the glycosyltransferase 23 family.</text>
</comment>
<dbReference type="InterPro" id="IPR027350">
    <property type="entry name" value="GT23_dom"/>
</dbReference>
<evidence type="ECO:0000313" key="5">
    <source>
        <dbReference type="EMBL" id="OXA56384.1"/>
    </source>
</evidence>
<keyword evidence="6" id="KW-1185">Reference proteome</keyword>
<dbReference type="Pfam" id="PF19745">
    <property type="entry name" value="FUT8_N_cat"/>
    <property type="match status" value="1"/>
</dbReference>
<evidence type="ECO:0000313" key="6">
    <source>
        <dbReference type="Proteomes" id="UP000198287"/>
    </source>
</evidence>
<dbReference type="OMA" id="ANQIEEW"/>
<dbReference type="AlphaFoldDB" id="A0A226EH35"/>
<name>A0A226EH35_FOLCA</name>
<dbReference type="OrthoDB" id="269227at2759"/>
<feature type="region of interest" description="Important for donor substrate binding" evidence="3">
    <location>
        <begin position="283"/>
        <end position="284"/>
    </location>
</feature>
<dbReference type="PANTHER" id="PTHR13132:SF29">
    <property type="entry name" value="ALPHA-(1,6)-FUCOSYLTRANSFERASE"/>
    <property type="match status" value="1"/>
</dbReference>
<dbReference type="EMBL" id="LNIX01000004">
    <property type="protein sequence ID" value="OXA56384.1"/>
    <property type="molecule type" value="Genomic_DNA"/>
</dbReference>
<gene>
    <name evidence="5" type="ORF">Fcan01_08808</name>
</gene>
<evidence type="ECO:0000256" key="1">
    <source>
        <dbReference type="ARBA" id="ARBA00022676"/>
    </source>
</evidence>
<sequence length="447" mass="51706">MLRFFTLRSSIRRYSDLPKFLDGRHHAPHPDWELEREMQHDRRNVEDSPMSTPSLNPGLDSGFELTAFLQRSQVRDESRLDTSFIHDSEDEVELRNMLSTRLTDQIEAIQRKGCDQPNFTCGHQDACGLGCQLHQRILCLLISYVTKMPLIHTVDSDSWSYSNRWSEVFLPLGSNCTPGENTYTWRWKIDKNKTVSKCHNVLFDKFGTEIPFPLSFGIPVEASLYDFFQNTSNQLPNPFLWMIGQFAKHTLKLNQTFANQIEEWQREIGFDPESGPIVGLQIRRTDKVRESPRSVHEVAQYMAQAEEYFLKIEAKYNISVPRRVYISSDNTSVIDEARSLYLNWTVMGFHSSFSESLKNRKLGLFEIARDILLLSECEYVVCGLSSNLCRLIYEMQTYLKFNLDAPHLKSLDGGYHYPLYGGHSIRGKYMTVWKIDDNGTASSCNLI</sequence>
<dbReference type="InterPro" id="IPR045573">
    <property type="entry name" value="Fut8_N_cat"/>
</dbReference>
<keyword evidence="2 3" id="KW-0808">Transferase</keyword>
<keyword evidence="1 3" id="KW-0328">Glycosyltransferase</keyword>
<dbReference type="PROSITE" id="PS51659">
    <property type="entry name" value="GT23"/>
    <property type="match status" value="1"/>
</dbReference>
<dbReference type="GO" id="GO:0006487">
    <property type="term" value="P:protein N-linked glycosylation"/>
    <property type="evidence" value="ECO:0007669"/>
    <property type="project" value="TreeGrafter"/>
</dbReference>
<dbReference type="Gene3D" id="3.40.50.11350">
    <property type="match status" value="1"/>
</dbReference>
<organism evidence="5 6">
    <name type="scientific">Folsomia candida</name>
    <name type="common">Springtail</name>
    <dbReference type="NCBI Taxonomy" id="158441"/>
    <lineage>
        <taxon>Eukaryota</taxon>
        <taxon>Metazoa</taxon>
        <taxon>Ecdysozoa</taxon>
        <taxon>Arthropoda</taxon>
        <taxon>Hexapoda</taxon>
        <taxon>Collembola</taxon>
        <taxon>Entomobryomorpha</taxon>
        <taxon>Isotomoidea</taxon>
        <taxon>Isotomidae</taxon>
        <taxon>Proisotominae</taxon>
        <taxon>Folsomia</taxon>
    </lineage>
</organism>
<feature type="domain" description="GT23" evidence="4">
    <location>
        <begin position="115"/>
        <end position="412"/>
    </location>
</feature>
<evidence type="ECO:0000256" key="3">
    <source>
        <dbReference type="PROSITE-ProRule" id="PRU00992"/>
    </source>
</evidence>
<proteinExistence type="inferred from homology"/>
<reference evidence="5 6" key="1">
    <citation type="submission" date="2015-12" db="EMBL/GenBank/DDBJ databases">
        <title>The genome of Folsomia candida.</title>
        <authorList>
            <person name="Faddeeva A."/>
            <person name="Derks M.F."/>
            <person name="Anvar Y."/>
            <person name="Smit S."/>
            <person name="Van Straalen N."/>
            <person name="Roelofs D."/>
        </authorList>
    </citation>
    <scope>NUCLEOTIDE SEQUENCE [LARGE SCALE GENOMIC DNA]</scope>
    <source>
        <strain evidence="5 6">VU population</strain>
        <tissue evidence="5">Whole body</tissue>
    </source>
</reference>